<evidence type="ECO:0000313" key="2">
    <source>
        <dbReference type="Proteomes" id="UP001457282"/>
    </source>
</evidence>
<dbReference type="GO" id="GO:0045892">
    <property type="term" value="P:negative regulation of DNA-templated transcription"/>
    <property type="evidence" value="ECO:0007669"/>
    <property type="project" value="InterPro"/>
</dbReference>
<evidence type="ECO:0008006" key="3">
    <source>
        <dbReference type="Google" id="ProtNLM"/>
    </source>
</evidence>
<name>A0AAW1X2C7_RUBAR</name>
<protein>
    <recommendedName>
        <fullName evidence="3">Tetratricopeptide repeat protein</fullName>
    </recommendedName>
</protein>
<dbReference type="PANTHER" id="PTHR44749:SF1">
    <property type="entry name" value="TETRATRICOPEPTIDE-LIKE HELICAL DOMAIN-CONTAINING PROTEIN"/>
    <property type="match status" value="1"/>
</dbReference>
<keyword evidence="2" id="KW-1185">Reference proteome</keyword>
<dbReference type="AlphaFoldDB" id="A0AAW1X2C7"/>
<accession>A0AAW1X2C7</accession>
<evidence type="ECO:0000313" key="1">
    <source>
        <dbReference type="EMBL" id="KAK9930146.1"/>
    </source>
</evidence>
<dbReference type="Gene3D" id="1.25.40.10">
    <property type="entry name" value="Tetratricopeptide repeat domain"/>
    <property type="match status" value="1"/>
</dbReference>
<dbReference type="InterPro" id="IPR044650">
    <property type="entry name" value="SRFR1-like"/>
</dbReference>
<sequence length="122" mass="13982">MANPTKAFECLQQALQIDGRLAKAYHLRGLLLHGMGEHGIENANIECLYLPASYYHAKGEYKPAVKDYVAVLDLELDSMEKFVLQCLAFYQVYFDLNSYDLFYFRALVLVSACDDKHTKSLY</sequence>
<dbReference type="Proteomes" id="UP001457282">
    <property type="component" value="Unassembled WGS sequence"/>
</dbReference>
<dbReference type="SUPFAM" id="SSF48452">
    <property type="entry name" value="TPR-like"/>
    <property type="match status" value="1"/>
</dbReference>
<organism evidence="1 2">
    <name type="scientific">Rubus argutus</name>
    <name type="common">Southern blackberry</name>
    <dbReference type="NCBI Taxonomy" id="59490"/>
    <lineage>
        <taxon>Eukaryota</taxon>
        <taxon>Viridiplantae</taxon>
        <taxon>Streptophyta</taxon>
        <taxon>Embryophyta</taxon>
        <taxon>Tracheophyta</taxon>
        <taxon>Spermatophyta</taxon>
        <taxon>Magnoliopsida</taxon>
        <taxon>eudicotyledons</taxon>
        <taxon>Gunneridae</taxon>
        <taxon>Pentapetalae</taxon>
        <taxon>rosids</taxon>
        <taxon>fabids</taxon>
        <taxon>Rosales</taxon>
        <taxon>Rosaceae</taxon>
        <taxon>Rosoideae</taxon>
        <taxon>Rosoideae incertae sedis</taxon>
        <taxon>Rubus</taxon>
    </lineage>
</organism>
<dbReference type="PANTHER" id="PTHR44749">
    <property type="entry name" value="SUPPRESSOR OF RPS4-RLD 1"/>
    <property type="match status" value="1"/>
</dbReference>
<dbReference type="EMBL" id="JBEDUW010000005">
    <property type="protein sequence ID" value="KAK9930146.1"/>
    <property type="molecule type" value="Genomic_DNA"/>
</dbReference>
<reference evidence="1 2" key="1">
    <citation type="journal article" date="2023" name="G3 (Bethesda)">
        <title>A chromosome-length genome assembly and annotation of blackberry (Rubus argutus, cv. 'Hillquist').</title>
        <authorList>
            <person name="Bruna T."/>
            <person name="Aryal R."/>
            <person name="Dudchenko O."/>
            <person name="Sargent D.J."/>
            <person name="Mead D."/>
            <person name="Buti M."/>
            <person name="Cavallini A."/>
            <person name="Hytonen T."/>
            <person name="Andres J."/>
            <person name="Pham M."/>
            <person name="Weisz D."/>
            <person name="Mascagni F."/>
            <person name="Usai G."/>
            <person name="Natali L."/>
            <person name="Bassil N."/>
            <person name="Fernandez G.E."/>
            <person name="Lomsadze A."/>
            <person name="Armour M."/>
            <person name="Olukolu B."/>
            <person name="Poorten T."/>
            <person name="Britton C."/>
            <person name="Davik J."/>
            <person name="Ashrafi H."/>
            <person name="Aiden E.L."/>
            <person name="Borodovsky M."/>
            <person name="Worthington M."/>
        </authorList>
    </citation>
    <scope>NUCLEOTIDE SEQUENCE [LARGE SCALE GENOMIC DNA]</scope>
    <source>
        <strain evidence="1">PI 553951</strain>
    </source>
</reference>
<proteinExistence type="predicted"/>
<comment type="caution">
    <text evidence="1">The sequence shown here is derived from an EMBL/GenBank/DDBJ whole genome shotgun (WGS) entry which is preliminary data.</text>
</comment>
<dbReference type="InterPro" id="IPR011990">
    <property type="entry name" value="TPR-like_helical_dom_sf"/>
</dbReference>
<gene>
    <name evidence="1" type="ORF">M0R45_027200</name>
</gene>